<evidence type="ECO:0000313" key="3">
    <source>
        <dbReference type="Proteomes" id="UP000626109"/>
    </source>
</evidence>
<sequence>MATLPAAALTPSPSAGSTMSGSQAQRSQGPDCASGPQRPRAVKKWSEVCERVQQPDGSVRTSPPFQSAATSAAISSPRMRHPGGGKSFGSLRRPSHGRGGLALSGGGSTPVKAPSRGGSSRGGSSGKSSRSSSRDMARDGDISSRCSSGCWETSTNSSAPSRPRTPTDVAPSLVESKGLLMPDPIRTGLIIPPALLADEHSHSSERVPAAGAEEEVSAEAPAPTCEATAPQSVAGEGRPGQPLKWDPFGRDGSRRPEVKSEWSPEPLAKYLKGIVVQIDTNLTDGRLPTSERLDAFVGRLVANSQRQLKHSPREVRHVLQAMFALRFQRFWNFNRNQKVRSFAAEELKWTLTGLVENLMNSDFMTNKSELTKQLAQPKPLRYYSCSQLLRPAMAMGTDEQAT</sequence>
<evidence type="ECO:0000256" key="1">
    <source>
        <dbReference type="SAM" id="MobiDB-lite"/>
    </source>
</evidence>
<comment type="caution">
    <text evidence="2">The sequence shown here is derived from an EMBL/GenBank/DDBJ whole genome shotgun (WGS) entry which is preliminary data.</text>
</comment>
<feature type="region of interest" description="Disordered" evidence="1">
    <location>
        <begin position="1"/>
        <end position="175"/>
    </location>
</feature>
<proteinExistence type="predicted"/>
<dbReference type="Proteomes" id="UP000626109">
    <property type="component" value="Unassembled WGS sequence"/>
</dbReference>
<gene>
    <name evidence="2" type="ORF">PGLA2088_LOCUS7179</name>
</gene>
<feature type="compositionally biased region" description="Polar residues" evidence="1">
    <location>
        <begin position="19"/>
        <end position="28"/>
    </location>
</feature>
<feature type="compositionally biased region" description="Gly residues" evidence="1">
    <location>
        <begin position="97"/>
        <end position="108"/>
    </location>
</feature>
<feature type="compositionally biased region" description="Polar residues" evidence="1">
    <location>
        <begin position="144"/>
        <end position="160"/>
    </location>
</feature>
<organism evidence="2 3">
    <name type="scientific">Polarella glacialis</name>
    <name type="common">Dinoflagellate</name>
    <dbReference type="NCBI Taxonomy" id="89957"/>
    <lineage>
        <taxon>Eukaryota</taxon>
        <taxon>Sar</taxon>
        <taxon>Alveolata</taxon>
        <taxon>Dinophyceae</taxon>
        <taxon>Suessiales</taxon>
        <taxon>Suessiaceae</taxon>
        <taxon>Polarella</taxon>
    </lineage>
</organism>
<feature type="compositionally biased region" description="Low complexity" evidence="1">
    <location>
        <begin position="218"/>
        <end position="230"/>
    </location>
</feature>
<evidence type="ECO:0000313" key="2">
    <source>
        <dbReference type="EMBL" id="CAE8649159.1"/>
    </source>
</evidence>
<accession>A0A813IE34</accession>
<feature type="compositionally biased region" description="Basic and acidic residues" evidence="1">
    <location>
        <begin position="132"/>
        <end position="142"/>
    </location>
</feature>
<feature type="compositionally biased region" description="Low complexity" evidence="1">
    <location>
        <begin position="1"/>
        <end position="18"/>
    </location>
</feature>
<name>A0A813IE34_POLGL</name>
<dbReference type="EMBL" id="CAJNNW010007310">
    <property type="protein sequence ID" value="CAE8649159.1"/>
    <property type="molecule type" value="Genomic_DNA"/>
</dbReference>
<protein>
    <submittedName>
        <fullName evidence="2">Uncharacterized protein</fullName>
    </submittedName>
</protein>
<feature type="compositionally biased region" description="Basic and acidic residues" evidence="1">
    <location>
        <begin position="247"/>
        <end position="261"/>
    </location>
</feature>
<reference evidence="2" key="1">
    <citation type="submission" date="2021-02" db="EMBL/GenBank/DDBJ databases">
        <authorList>
            <person name="Dougan E. K."/>
            <person name="Rhodes N."/>
            <person name="Thang M."/>
            <person name="Chan C."/>
        </authorList>
    </citation>
    <scope>NUCLEOTIDE SEQUENCE</scope>
</reference>
<feature type="region of interest" description="Disordered" evidence="1">
    <location>
        <begin position="200"/>
        <end position="261"/>
    </location>
</feature>
<dbReference type="AlphaFoldDB" id="A0A813IE34"/>
<feature type="compositionally biased region" description="Polar residues" evidence="1">
    <location>
        <begin position="55"/>
        <end position="74"/>
    </location>
</feature>